<dbReference type="InterPro" id="IPR021759">
    <property type="entry name" value="WxLIP_HBD"/>
</dbReference>
<keyword evidence="2" id="KW-0732">Signal</keyword>
<evidence type="ECO:0000256" key="2">
    <source>
        <dbReference type="SAM" id="SignalP"/>
    </source>
</evidence>
<keyword evidence="6" id="KW-1185">Reference proteome</keyword>
<dbReference type="OrthoDB" id="2148359at2"/>
<dbReference type="Pfam" id="PF06030">
    <property type="entry name" value="WxLIP_PGBD"/>
    <property type="match status" value="1"/>
</dbReference>
<evidence type="ECO:0000313" key="5">
    <source>
        <dbReference type="EMBL" id="SJZ61822.1"/>
    </source>
</evidence>
<feature type="domain" description="WxL Interacting Protein host binding" evidence="4">
    <location>
        <begin position="163"/>
        <end position="305"/>
    </location>
</feature>
<feature type="domain" description="WxL Interacting Protein peptidoglycan binding" evidence="3">
    <location>
        <begin position="33"/>
        <end position="153"/>
    </location>
</feature>
<evidence type="ECO:0000259" key="4">
    <source>
        <dbReference type="Pfam" id="PF11797"/>
    </source>
</evidence>
<dbReference type="RefSeq" id="WP_078806857.1">
    <property type="nucleotide sequence ID" value="NZ_FUXI01000008.1"/>
</dbReference>
<reference evidence="5 6" key="1">
    <citation type="submission" date="2017-02" db="EMBL/GenBank/DDBJ databases">
        <authorList>
            <person name="Peterson S.W."/>
        </authorList>
    </citation>
    <scope>NUCLEOTIDE SEQUENCE [LARGE SCALE GENOMIC DNA]</scope>
    <source>
        <strain evidence="5 6">ATCC BAA-1030</strain>
    </source>
</reference>
<dbReference type="STRING" id="263852.SAMN02745116_00927"/>
<name>A0A1T4M4G9_9ENTE</name>
<dbReference type="AlphaFoldDB" id="A0A1T4M4G9"/>
<dbReference type="EMBL" id="FUXI01000008">
    <property type="protein sequence ID" value="SJZ61822.1"/>
    <property type="molecule type" value="Genomic_DNA"/>
</dbReference>
<protein>
    <submittedName>
        <fullName evidence="5">Uncharacterized protein</fullName>
    </submittedName>
</protein>
<feature type="transmembrane region" description="Helical" evidence="1">
    <location>
        <begin position="317"/>
        <end position="341"/>
    </location>
</feature>
<dbReference type="Pfam" id="PF11797">
    <property type="entry name" value="WxLIP_HBD"/>
    <property type="match status" value="1"/>
</dbReference>
<evidence type="ECO:0000256" key="1">
    <source>
        <dbReference type="SAM" id="Phobius"/>
    </source>
</evidence>
<keyword evidence="1" id="KW-0812">Transmembrane</keyword>
<organism evidence="5 6">
    <name type="scientific">Pilibacter termitis</name>
    <dbReference type="NCBI Taxonomy" id="263852"/>
    <lineage>
        <taxon>Bacteria</taxon>
        <taxon>Bacillati</taxon>
        <taxon>Bacillota</taxon>
        <taxon>Bacilli</taxon>
        <taxon>Lactobacillales</taxon>
        <taxon>Enterococcaceae</taxon>
        <taxon>Pilibacter</taxon>
    </lineage>
</organism>
<sequence>MKLLKIGVIFTLLFGSALTAQGTRADEKQMGGYSVTKGKAGEEINPKTGYYDLKMTPGETREITVILKNNTDKEIGVNQSIFTSHTNTNGEADYTSLAKEYDKSLKVKLHEIITLKEEGKVKLDKQSEKELTATIKLPKDVPTGILLGSWYFLKDDQVAKSTKKGMGVKTQIAFSLPIKITVGNEIPEPNLNLVDIQAGMDYFKKSYLGRVQNDQPALMTKLTFLAKVTKKGSDEVLFKNEMSGRSMAPNSNYQFPVHLNEKQAQAGEYTYSLEVISEDPKWESKNWRWEKDFTITKEEAEKINKESLNDPKPEETIPVWLIVLLTVFGLGFVSLLVYIIVSKKRKRRE</sequence>
<keyword evidence="1" id="KW-1133">Transmembrane helix</keyword>
<dbReference type="InterPro" id="IPR010317">
    <property type="entry name" value="WxLIP_PGBD"/>
</dbReference>
<feature type="chain" id="PRO_5038413621" evidence="2">
    <location>
        <begin position="21"/>
        <end position="349"/>
    </location>
</feature>
<evidence type="ECO:0000313" key="6">
    <source>
        <dbReference type="Proteomes" id="UP000190328"/>
    </source>
</evidence>
<keyword evidence="1" id="KW-0472">Membrane</keyword>
<feature type="signal peptide" evidence="2">
    <location>
        <begin position="1"/>
        <end position="20"/>
    </location>
</feature>
<accession>A0A1T4M4G9</accession>
<gene>
    <name evidence="5" type="ORF">SAMN02745116_00927</name>
</gene>
<proteinExistence type="predicted"/>
<dbReference type="Proteomes" id="UP000190328">
    <property type="component" value="Unassembled WGS sequence"/>
</dbReference>
<evidence type="ECO:0000259" key="3">
    <source>
        <dbReference type="Pfam" id="PF06030"/>
    </source>
</evidence>